<accession>A0A6C0ACV2</accession>
<name>A0A6C0ACV2_9ZZZZ</name>
<proteinExistence type="predicted"/>
<protein>
    <submittedName>
        <fullName evidence="1">Uncharacterized protein</fullName>
    </submittedName>
</protein>
<dbReference type="AlphaFoldDB" id="A0A6C0ACV2"/>
<dbReference type="EMBL" id="MN740543">
    <property type="protein sequence ID" value="QHS77235.1"/>
    <property type="molecule type" value="Genomic_DNA"/>
</dbReference>
<evidence type="ECO:0000313" key="1">
    <source>
        <dbReference type="EMBL" id="QHS77235.1"/>
    </source>
</evidence>
<sequence>MYDNFKKVYYKGKNYAVIDLKYKNKNLPLVLDWKDFQKVKKFDKKWKCNSNKTVYCTHSTNENSRDVFIHDIVKAFDVQDGGGSIKHKPIIHLNRVNLDNRRENLYYDEKDKDENKNLKKKKRTIKLPENSGVKPEELPTYVWYLKPNDTHGERFMVSIGDIKWKTSSSKQLSLSYKLEEAKKYLRDLKQSNPELFDEYCMNGEFTKKGKLLLNSFTEIIKKANYNIQDLNIENLTDKYLKPKKLSKREKDYMDKKFN</sequence>
<reference evidence="1" key="1">
    <citation type="journal article" date="2020" name="Nature">
        <title>Giant virus diversity and host interactions through global metagenomics.</title>
        <authorList>
            <person name="Schulz F."/>
            <person name="Roux S."/>
            <person name="Paez-Espino D."/>
            <person name="Jungbluth S."/>
            <person name="Walsh D.A."/>
            <person name="Denef V.J."/>
            <person name="McMahon K.D."/>
            <person name="Konstantinidis K.T."/>
            <person name="Eloe-Fadrosh E.A."/>
            <person name="Kyrpides N.C."/>
            <person name="Woyke T."/>
        </authorList>
    </citation>
    <scope>NUCLEOTIDE SEQUENCE</scope>
    <source>
        <strain evidence="1">GVMAG-S-1004661-13</strain>
    </source>
</reference>
<organism evidence="1">
    <name type="scientific">viral metagenome</name>
    <dbReference type="NCBI Taxonomy" id="1070528"/>
    <lineage>
        <taxon>unclassified sequences</taxon>
        <taxon>metagenomes</taxon>
        <taxon>organismal metagenomes</taxon>
    </lineage>
</organism>